<organism evidence="1 2">
    <name type="scientific">Rhodovulum sulfidophilum</name>
    <name type="common">Rhodobacter sulfidophilus</name>
    <dbReference type="NCBI Taxonomy" id="35806"/>
    <lineage>
        <taxon>Bacteria</taxon>
        <taxon>Pseudomonadati</taxon>
        <taxon>Pseudomonadota</taxon>
        <taxon>Alphaproteobacteria</taxon>
        <taxon>Rhodobacterales</taxon>
        <taxon>Paracoccaceae</taxon>
        <taxon>Rhodovulum</taxon>
    </lineage>
</organism>
<evidence type="ECO:0000313" key="2">
    <source>
        <dbReference type="Proteomes" id="UP000249185"/>
    </source>
</evidence>
<sequence length="155" mass="17038">MEVGMTGYSVVDVSTYPNRFVLAVASERGAQLFACRLGDGEGLPSLSYVPGGGFGLPDAAPELRAAARVQMLHDEISREIASERWANPEARAKWLAFRFEDGTVRAYLEHNLTVVRRCAADPALVDVIEIYGEMPNGRELFDLWRSIPRDPGAQA</sequence>
<accession>A0A2W5NDH7</accession>
<dbReference type="AlphaFoldDB" id="A0A2W5NDH7"/>
<reference evidence="1 2" key="1">
    <citation type="submission" date="2017-08" db="EMBL/GenBank/DDBJ databases">
        <title>Infants hospitalized years apart are colonized by the same room-sourced microbial strains.</title>
        <authorList>
            <person name="Brooks B."/>
            <person name="Olm M.R."/>
            <person name="Firek B.A."/>
            <person name="Baker R."/>
            <person name="Thomas B.C."/>
            <person name="Morowitz M.J."/>
            <person name="Banfield J.F."/>
        </authorList>
    </citation>
    <scope>NUCLEOTIDE SEQUENCE [LARGE SCALE GENOMIC DNA]</scope>
    <source>
        <strain evidence="1">S2_005_002_R2_34</strain>
    </source>
</reference>
<proteinExistence type="predicted"/>
<dbReference type="Proteomes" id="UP000249185">
    <property type="component" value="Unassembled WGS sequence"/>
</dbReference>
<gene>
    <name evidence="1" type="ORF">DI556_13300</name>
</gene>
<protein>
    <submittedName>
        <fullName evidence="1">Uncharacterized protein</fullName>
    </submittedName>
</protein>
<name>A0A2W5NDH7_RHOSU</name>
<evidence type="ECO:0000313" key="1">
    <source>
        <dbReference type="EMBL" id="PZQ48785.1"/>
    </source>
</evidence>
<comment type="caution">
    <text evidence="1">The sequence shown here is derived from an EMBL/GenBank/DDBJ whole genome shotgun (WGS) entry which is preliminary data.</text>
</comment>
<dbReference type="EMBL" id="QFPW01000010">
    <property type="protein sequence ID" value="PZQ48785.1"/>
    <property type="molecule type" value="Genomic_DNA"/>
</dbReference>